<accession>A0A4R2N0W3</accession>
<protein>
    <recommendedName>
        <fullName evidence="4">Lipoprotein</fullName>
    </recommendedName>
</protein>
<dbReference type="Proteomes" id="UP000294841">
    <property type="component" value="Unassembled WGS sequence"/>
</dbReference>
<keyword evidence="3" id="KW-1185">Reference proteome</keyword>
<name>A0A4R2N0W3_9PAST</name>
<dbReference type="OrthoDB" id="5688244at2"/>
<gene>
    <name evidence="2" type="ORF">EV697_10240</name>
</gene>
<sequence>MKKIMLAFTVLLTLGLTACSSNGSDDGSEEATYRYRGEVVFSSYTTDGLKLTIRKNDCDASQETSDVVILRSAYDSNIVVGACVQVSTSDEGTIVTNISRSKSRSSLSRTGEY</sequence>
<evidence type="ECO:0000313" key="3">
    <source>
        <dbReference type="Proteomes" id="UP000294841"/>
    </source>
</evidence>
<dbReference type="AlphaFoldDB" id="A0A4R2N0W3"/>
<evidence type="ECO:0000256" key="1">
    <source>
        <dbReference type="SAM" id="SignalP"/>
    </source>
</evidence>
<dbReference type="PROSITE" id="PS51257">
    <property type="entry name" value="PROKAR_LIPOPROTEIN"/>
    <property type="match status" value="1"/>
</dbReference>
<keyword evidence="1" id="KW-0732">Signal</keyword>
<feature type="chain" id="PRO_5020263864" description="Lipoprotein" evidence="1">
    <location>
        <begin position="24"/>
        <end position="113"/>
    </location>
</feature>
<proteinExistence type="predicted"/>
<comment type="caution">
    <text evidence="2">The sequence shown here is derived from an EMBL/GenBank/DDBJ whole genome shotgun (WGS) entry which is preliminary data.</text>
</comment>
<feature type="signal peptide" evidence="1">
    <location>
        <begin position="1"/>
        <end position="23"/>
    </location>
</feature>
<evidence type="ECO:0008006" key="4">
    <source>
        <dbReference type="Google" id="ProtNLM"/>
    </source>
</evidence>
<evidence type="ECO:0000313" key="2">
    <source>
        <dbReference type="EMBL" id="TCP13169.1"/>
    </source>
</evidence>
<reference evidence="2 3" key="1">
    <citation type="submission" date="2019-03" db="EMBL/GenBank/DDBJ databases">
        <title>Genomic Encyclopedia of Type Strains, Phase IV (KMG-IV): sequencing the most valuable type-strain genomes for metagenomic binning, comparative biology and taxonomic classification.</title>
        <authorList>
            <person name="Goeker M."/>
        </authorList>
    </citation>
    <scope>NUCLEOTIDE SEQUENCE [LARGE SCALE GENOMIC DNA]</scope>
    <source>
        <strain evidence="2 3">DSM 28231</strain>
    </source>
</reference>
<dbReference type="RefSeq" id="WP_132022411.1">
    <property type="nucleotide sequence ID" value="NZ_CP016605.1"/>
</dbReference>
<organism evidence="2 3">
    <name type="scientific">Bisgaardia hudsonensis</name>
    <dbReference type="NCBI Taxonomy" id="109472"/>
    <lineage>
        <taxon>Bacteria</taxon>
        <taxon>Pseudomonadati</taxon>
        <taxon>Pseudomonadota</taxon>
        <taxon>Gammaproteobacteria</taxon>
        <taxon>Pasteurellales</taxon>
        <taxon>Pasteurellaceae</taxon>
        <taxon>Bisgaardia</taxon>
    </lineage>
</organism>
<dbReference type="EMBL" id="SLXI01000002">
    <property type="protein sequence ID" value="TCP13169.1"/>
    <property type="molecule type" value="Genomic_DNA"/>
</dbReference>